<dbReference type="VEuPathDB" id="FungiDB:CPAG_01636"/>
<evidence type="ECO:0000256" key="1">
    <source>
        <dbReference type="SAM" id="MobiDB-lite"/>
    </source>
</evidence>
<feature type="compositionally biased region" description="Basic and acidic residues" evidence="1">
    <location>
        <begin position="48"/>
        <end position="62"/>
    </location>
</feature>
<name>A0A0J6F7L2_COCPO</name>
<accession>A0A0J6F7L2</accession>
<dbReference type="EMBL" id="DS268109">
    <property type="protein sequence ID" value="KMM65285.1"/>
    <property type="molecule type" value="Genomic_DNA"/>
</dbReference>
<gene>
    <name evidence="2" type="ORF">CPAG_01636</name>
</gene>
<dbReference type="AlphaFoldDB" id="A0A0J6F7L2"/>
<protein>
    <submittedName>
        <fullName evidence="2">Uncharacterized protein</fullName>
    </submittedName>
</protein>
<proteinExistence type="predicted"/>
<feature type="region of interest" description="Disordered" evidence="1">
    <location>
        <begin position="48"/>
        <end position="123"/>
    </location>
</feature>
<organism evidence="2 3">
    <name type="scientific">Coccidioides posadasii RMSCC 3488</name>
    <dbReference type="NCBI Taxonomy" id="454284"/>
    <lineage>
        <taxon>Eukaryota</taxon>
        <taxon>Fungi</taxon>
        <taxon>Dikarya</taxon>
        <taxon>Ascomycota</taxon>
        <taxon>Pezizomycotina</taxon>
        <taxon>Eurotiomycetes</taxon>
        <taxon>Eurotiomycetidae</taxon>
        <taxon>Onygenales</taxon>
        <taxon>Onygenaceae</taxon>
        <taxon>Coccidioides</taxon>
    </lineage>
</organism>
<reference evidence="2 3" key="1">
    <citation type="submission" date="2007-06" db="EMBL/GenBank/DDBJ databases">
        <title>The Genome Sequence of Coccidioides posadasii RMSCC_3488.</title>
        <authorList>
            <consortium name="Coccidioides Genome Resources Consortium"/>
            <consortium name="The Broad Institute Genome Sequencing Platform"/>
            <person name="Henn M.R."/>
            <person name="Sykes S."/>
            <person name="Young S."/>
            <person name="Jaffe D."/>
            <person name="Berlin A."/>
            <person name="Alvarez P."/>
            <person name="Butler J."/>
            <person name="Gnerre S."/>
            <person name="Grabherr M."/>
            <person name="Mauceli E."/>
            <person name="Brockman W."/>
            <person name="Kodira C."/>
            <person name="Alvarado L."/>
            <person name="Zeng Q."/>
            <person name="Crawford M."/>
            <person name="Antoine C."/>
            <person name="Devon K."/>
            <person name="Galgiani J."/>
            <person name="Orsborn K."/>
            <person name="Lewis M.L."/>
            <person name="Nusbaum C."/>
            <person name="Galagan J."/>
            <person name="Birren B."/>
        </authorList>
    </citation>
    <scope>NUCLEOTIDE SEQUENCE [LARGE SCALE GENOMIC DNA]</scope>
    <source>
        <strain evidence="2 3">RMSCC 3488</strain>
    </source>
</reference>
<sequence length="123" mass="13832">MDGANRFENCSTTFTSDAGATWLQRLAPEPKIVARVRVRWGFCGGRETEMERERREREREYGVLRTSSHAASIDQRRENSKNCVQQLAGLSPPTAKQATWTRRRASQPPQGGGQPLDPRCSVS</sequence>
<evidence type="ECO:0000313" key="3">
    <source>
        <dbReference type="Proteomes" id="UP000054567"/>
    </source>
</evidence>
<reference evidence="3" key="3">
    <citation type="journal article" date="2010" name="Genome Res.">
        <title>Population genomic sequencing of Coccidioides fungi reveals recent hybridization and transposon control.</title>
        <authorList>
            <person name="Neafsey D.E."/>
            <person name="Barker B.M."/>
            <person name="Sharpton T.J."/>
            <person name="Stajich J.E."/>
            <person name="Park D.J."/>
            <person name="Whiston E."/>
            <person name="Hung C.-Y."/>
            <person name="McMahan C."/>
            <person name="White J."/>
            <person name="Sykes S."/>
            <person name="Heiman D."/>
            <person name="Young S."/>
            <person name="Zeng Q."/>
            <person name="Abouelleil A."/>
            <person name="Aftuck L."/>
            <person name="Bessette D."/>
            <person name="Brown A."/>
            <person name="FitzGerald M."/>
            <person name="Lui A."/>
            <person name="Macdonald J.P."/>
            <person name="Priest M."/>
            <person name="Orbach M.J."/>
            <person name="Galgiani J.N."/>
            <person name="Kirkland T.N."/>
            <person name="Cole G.T."/>
            <person name="Birren B.W."/>
            <person name="Henn M.R."/>
            <person name="Taylor J.W."/>
            <person name="Rounsley S.D."/>
        </authorList>
    </citation>
    <scope>NUCLEOTIDE SEQUENCE [LARGE SCALE GENOMIC DNA]</scope>
    <source>
        <strain evidence="3">RMSCC 3488</strain>
    </source>
</reference>
<evidence type="ECO:0000313" key="2">
    <source>
        <dbReference type="EMBL" id="KMM65285.1"/>
    </source>
</evidence>
<reference evidence="3" key="2">
    <citation type="journal article" date="2009" name="Genome Res.">
        <title>Comparative genomic analyses of the human fungal pathogens Coccidioides and their relatives.</title>
        <authorList>
            <person name="Sharpton T.J."/>
            <person name="Stajich J.E."/>
            <person name="Rounsley S.D."/>
            <person name="Gardner M.J."/>
            <person name="Wortman J.R."/>
            <person name="Jordar V.S."/>
            <person name="Maiti R."/>
            <person name="Kodira C.D."/>
            <person name="Neafsey D.E."/>
            <person name="Zeng Q."/>
            <person name="Hung C.-Y."/>
            <person name="McMahan C."/>
            <person name="Muszewska A."/>
            <person name="Grynberg M."/>
            <person name="Mandel M.A."/>
            <person name="Kellner E.M."/>
            <person name="Barker B.M."/>
            <person name="Galgiani J.N."/>
            <person name="Orbach M.J."/>
            <person name="Kirkland T.N."/>
            <person name="Cole G.T."/>
            <person name="Henn M.R."/>
            <person name="Birren B.W."/>
            <person name="Taylor J.W."/>
        </authorList>
    </citation>
    <scope>NUCLEOTIDE SEQUENCE [LARGE SCALE GENOMIC DNA]</scope>
    <source>
        <strain evidence="3">RMSCC 3488</strain>
    </source>
</reference>
<dbReference type="Proteomes" id="UP000054567">
    <property type="component" value="Unassembled WGS sequence"/>
</dbReference>